<reference evidence="1 2" key="1">
    <citation type="submission" date="2019-01" db="EMBL/GenBank/DDBJ databases">
        <title>Sinorhodobacter populi sp. nov. isolated from the symptomatic bark tissue of Populus euramericana canker.</title>
        <authorList>
            <person name="Xu G."/>
        </authorList>
    </citation>
    <scope>NUCLEOTIDE SEQUENCE [LARGE SCALE GENOMIC DNA]</scope>
    <source>
        <strain evidence="1 2">SK2B-1</strain>
    </source>
</reference>
<comment type="caution">
    <text evidence="1">The sequence shown here is derived from an EMBL/GenBank/DDBJ whole genome shotgun (WGS) entry which is preliminary data.</text>
</comment>
<dbReference type="Proteomes" id="UP000284476">
    <property type="component" value="Unassembled WGS sequence"/>
</dbReference>
<dbReference type="AlphaFoldDB" id="A0A443JVL1"/>
<name>A0A443JVL1_9RHOB</name>
<protein>
    <submittedName>
        <fullName evidence="1">DUF2059 domain-containing protein</fullName>
    </submittedName>
</protein>
<sequence>MKAPLPLRLSLFGLAFALVCLSGLAGRADPARLGHLLRLEALFGIMQQEAVTYGSDLHEDLLGQPADDGWRSTVAAIHDPAQLLPQFDRRFRPGLAGADQGAIEAWLASDSGRRIVAREIEVRRMLLDPATEDRAMEAAEAADRRGDPKLAAVRRVIAAADLVEANVIGGMNANLALYRAMVAGGAFPDPVGDADMLADVAAQEEDIRGEVTGWLEGYLFEAYGPLSLGDIDRLAEFSGSVPGRQLLRAEFDAFNAVFEETSAALGRALAERMTAKEL</sequence>
<evidence type="ECO:0000313" key="2">
    <source>
        <dbReference type="Proteomes" id="UP000284476"/>
    </source>
</evidence>
<reference evidence="1 2" key="2">
    <citation type="submission" date="2019-01" db="EMBL/GenBank/DDBJ databases">
        <authorList>
            <person name="Li Y."/>
        </authorList>
    </citation>
    <scope>NUCLEOTIDE SEQUENCE [LARGE SCALE GENOMIC DNA]</scope>
    <source>
        <strain evidence="1 2">SK2B-1</strain>
    </source>
</reference>
<organism evidence="1 2">
    <name type="scientific">Paenirhodobacter populi</name>
    <dbReference type="NCBI Taxonomy" id="2306993"/>
    <lineage>
        <taxon>Bacteria</taxon>
        <taxon>Pseudomonadati</taxon>
        <taxon>Pseudomonadota</taxon>
        <taxon>Alphaproteobacteria</taxon>
        <taxon>Rhodobacterales</taxon>
        <taxon>Rhodobacter group</taxon>
        <taxon>Paenirhodobacter</taxon>
    </lineage>
</organism>
<dbReference type="EMBL" id="SAUZ01000001">
    <property type="protein sequence ID" value="RWR24562.1"/>
    <property type="molecule type" value="Genomic_DNA"/>
</dbReference>
<evidence type="ECO:0000313" key="1">
    <source>
        <dbReference type="EMBL" id="RWR24562.1"/>
    </source>
</evidence>
<dbReference type="RefSeq" id="WP_128207306.1">
    <property type="nucleotide sequence ID" value="NZ_JBHRSO010000057.1"/>
</dbReference>
<proteinExistence type="predicted"/>
<gene>
    <name evidence="1" type="ORF">D2T30_01265</name>
</gene>
<accession>A0A443JVL1</accession>